<keyword evidence="1" id="KW-1133">Transmembrane helix</keyword>
<gene>
    <name evidence="2" type="ORF">Back2_06840</name>
</gene>
<proteinExistence type="predicted"/>
<reference evidence="2 3" key="1">
    <citation type="submission" date="2018-11" db="EMBL/GenBank/DDBJ databases">
        <title>Complete genome sequence of Nocardioides baekrokdamisoli strain KCTC 39748.</title>
        <authorList>
            <person name="Kang S.W."/>
            <person name="Lee K.C."/>
            <person name="Kim K.K."/>
            <person name="Kim J.S."/>
            <person name="Kim D.S."/>
            <person name="Ko S.H."/>
            <person name="Yang S.H."/>
            <person name="Shin Y.K."/>
            <person name="Lee J.S."/>
        </authorList>
    </citation>
    <scope>NUCLEOTIDE SEQUENCE [LARGE SCALE GENOMIC DNA]</scope>
    <source>
        <strain evidence="2 3">KCTC 39748</strain>
    </source>
</reference>
<feature type="transmembrane region" description="Helical" evidence="1">
    <location>
        <begin position="35"/>
        <end position="57"/>
    </location>
</feature>
<protein>
    <recommendedName>
        <fullName evidence="4">Integral membrane protein</fullName>
    </recommendedName>
</protein>
<accession>A0A3G9IBY7</accession>
<dbReference type="KEGG" id="nbe:Back2_06840"/>
<evidence type="ECO:0000313" key="2">
    <source>
        <dbReference type="EMBL" id="BBH16397.1"/>
    </source>
</evidence>
<dbReference type="EMBL" id="AP019307">
    <property type="protein sequence ID" value="BBH16397.1"/>
    <property type="molecule type" value="Genomic_DNA"/>
</dbReference>
<keyword evidence="1" id="KW-0812">Transmembrane</keyword>
<dbReference type="Proteomes" id="UP000271573">
    <property type="component" value="Chromosome"/>
</dbReference>
<dbReference type="RefSeq" id="WP_125566776.1">
    <property type="nucleotide sequence ID" value="NZ_AP019307.1"/>
</dbReference>
<dbReference type="OrthoDB" id="3827717at2"/>
<organism evidence="2 3">
    <name type="scientific">Nocardioides baekrokdamisoli</name>
    <dbReference type="NCBI Taxonomy" id="1804624"/>
    <lineage>
        <taxon>Bacteria</taxon>
        <taxon>Bacillati</taxon>
        <taxon>Actinomycetota</taxon>
        <taxon>Actinomycetes</taxon>
        <taxon>Propionibacteriales</taxon>
        <taxon>Nocardioidaceae</taxon>
        <taxon>Nocardioides</taxon>
    </lineage>
</organism>
<name>A0A3G9IBY7_9ACTN</name>
<feature type="transmembrane region" description="Helical" evidence="1">
    <location>
        <begin position="88"/>
        <end position="109"/>
    </location>
</feature>
<keyword evidence="3" id="KW-1185">Reference proteome</keyword>
<evidence type="ECO:0008006" key="4">
    <source>
        <dbReference type="Google" id="ProtNLM"/>
    </source>
</evidence>
<dbReference type="AlphaFoldDB" id="A0A3G9IBY7"/>
<sequence length="118" mass="11998">MISPLSLRLAAALVALEALLLLVVAVRGVIDPSNVGVAVGLGVVYLVSAVGLALAAVGLWERRSWGRAPVVLAQLVILGMAWDVRDDAVIASIGVVLGLAVLVCVLHPASTRALSGDS</sequence>
<evidence type="ECO:0000256" key="1">
    <source>
        <dbReference type="SAM" id="Phobius"/>
    </source>
</evidence>
<keyword evidence="1" id="KW-0472">Membrane</keyword>
<evidence type="ECO:0000313" key="3">
    <source>
        <dbReference type="Proteomes" id="UP000271573"/>
    </source>
</evidence>